<dbReference type="Proteomes" id="UP001596084">
    <property type="component" value="Unassembled WGS sequence"/>
</dbReference>
<dbReference type="InterPro" id="IPR050832">
    <property type="entry name" value="Bact_Acetyltransf"/>
</dbReference>
<dbReference type="EC" id="2.3.1.-" evidence="4"/>
<gene>
    <name evidence="4" type="ORF">ACFPP7_21045</name>
</gene>
<dbReference type="InterPro" id="IPR016181">
    <property type="entry name" value="Acyl_CoA_acyltransferase"/>
</dbReference>
<keyword evidence="5" id="KW-1185">Reference proteome</keyword>
<sequence>MRAPVAADYVTLASWIPDAASCLRWAGPKLSFPFTPAQLAEQLSSSAPNAHSIVMSLGHGEALGFAQFWVRQAGTVHLGRIIVAPTARGQGLGLALCRLLMAEASRSRPVQAFTLRVYRDNPAALDIYTGLGFAVVPGLSDDKVLAMRMVPAAPLRGT</sequence>
<dbReference type="PROSITE" id="PS51186">
    <property type="entry name" value="GNAT"/>
    <property type="match status" value="1"/>
</dbReference>
<dbReference type="CDD" id="cd04301">
    <property type="entry name" value="NAT_SF"/>
    <property type="match status" value="1"/>
</dbReference>
<dbReference type="PANTHER" id="PTHR43877:SF2">
    <property type="entry name" value="AMINOALKYLPHOSPHONATE N-ACETYLTRANSFERASE-RELATED"/>
    <property type="match status" value="1"/>
</dbReference>
<keyword evidence="1 4" id="KW-0808">Transferase</keyword>
<feature type="domain" description="N-acetyltransferase" evidence="3">
    <location>
        <begin position="1"/>
        <end position="154"/>
    </location>
</feature>
<evidence type="ECO:0000256" key="2">
    <source>
        <dbReference type="ARBA" id="ARBA00023315"/>
    </source>
</evidence>
<dbReference type="EMBL" id="JBHSMX010000065">
    <property type="protein sequence ID" value="MFC5523380.1"/>
    <property type="molecule type" value="Genomic_DNA"/>
</dbReference>
<evidence type="ECO:0000259" key="3">
    <source>
        <dbReference type="PROSITE" id="PS51186"/>
    </source>
</evidence>
<dbReference type="Pfam" id="PF00583">
    <property type="entry name" value="Acetyltransf_1"/>
    <property type="match status" value="1"/>
</dbReference>
<accession>A0ABW0QF11</accession>
<dbReference type="InterPro" id="IPR000182">
    <property type="entry name" value="GNAT_dom"/>
</dbReference>
<evidence type="ECO:0000313" key="4">
    <source>
        <dbReference type="EMBL" id="MFC5523380.1"/>
    </source>
</evidence>
<dbReference type="GO" id="GO:0016746">
    <property type="term" value="F:acyltransferase activity"/>
    <property type="evidence" value="ECO:0007669"/>
    <property type="project" value="UniProtKB-KW"/>
</dbReference>
<reference evidence="5" key="1">
    <citation type="journal article" date="2019" name="Int. J. Syst. Evol. Microbiol.">
        <title>The Global Catalogue of Microorganisms (GCM) 10K type strain sequencing project: providing services to taxonomists for standard genome sequencing and annotation.</title>
        <authorList>
            <consortium name="The Broad Institute Genomics Platform"/>
            <consortium name="The Broad Institute Genome Sequencing Center for Infectious Disease"/>
            <person name="Wu L."/>
            <person name="Ma J."/>
        </authorList>
    </citation>
    <scope>NUCLEOTIDE SEQUENCE [LARGE SCALE GENOMIC DNA]</scope>
    <source>
        <strain evidence="5">CGMCC 4.7277</strain>
    </source>
</reference>
<organism evidence="4 5">
    <name type="scientific">Polaromonas jejuensis</name>
    <dbReference type="NCBI Taxonomy" id="457502"/>
    <lineage>
        <taxon>Bacteria</taxon>
        <taxon>Pseudomonadati</taxon>
        <taxon>Pseudomonadota</taxon>
        <taxon>Betaproteobacteria</taxon>
        <taxon>Burkholderiales</taxon>
        <taxon>Comamonadaceae</taxon>
        <taxon>Polaromonas</taxon>
    </lineage>
</organism>
<keyword evidence="2 4" id="KW-0012">Acyltransferase</keyword>
<name>A0ABW0QF11_9BURK</name>
<comment type="caution">
    <text evidence="4">The sequence shown here is derived from an EMBL/GenBank/DDBJ whole genome shotgun (WGS) entry which is preliminary data.</text>
</comment>
<dbReference type="Gene3D" id="3.40.630.30">
    <property type="match status" value="1"/>
</dbReference>
<proteinExistence type="predicted"/>
<dbReference type="SUPFAM" id="SSF55729">
    <property type="entry name" value="Acyl-CoA N-acyltransferases (Nat)"/>
    <property type="match status" value="1"/>
</dbReference>
<dbReference type="PANTHER" id="PTHR43877">
    <property type="entry name" value="AMINOALKYLPHOSPHONATE N-ACETYLTRANSFERASE-RELATED-RELATED"/>
    <property type="match status" value="1"/>
</dbReference>
<evidence type="ECO:0000313" key="5">
    <source>
        <dbReference type="Proteomes" id="UP001596084"/>
    </source>
</evidence>
<protein>
    <submittedName>
        <fullName evidence="4">GNAT family N-acetyltransferase</fullName>
        <ecNumber evidence="4">2.3.1.-</ecNumber>
    </submittedName>
</protein>
<evidence type="ECO:0000256" key="1">
    <source>
        <dbReference type="ARBA" id="ARBA00022679"/>
    </source>
</evidence>